<protein>
    <submittedName>
        <fullName evidence="1">Uncharacterized protein</fullName>
    </submittedName>
</protein>
<name>A0AAW3MK93_9BACL</name>
<dbReference type="RefSeq" id="WP_058712873.1">
    <property type="nucleotide sequence ID" value="NZ_LDQV01000002.1"/>
</dbReference>
<evidence type="ECO:0000313" key="2">
    <source>
        <dbReference type="Proteomes" id="UP000072605"/>
    </source>
</evidence>
<gene>
    <name evidence="1" type="ORF">RSA11_00235</name>
</gene>
<sequence>MWKPFIKNQSIAPALQAFRELDIEMFRTHVAQLNDAEQQALQFIKRALEQDSPAHLKIALEMKQPLVEVDRLFQTLVTCQNRQQLLEMLLAYGLDVNQVYTLEGHRSIVRQPLHFPVGLYAARHSELWALVAEKLDFTYTMHLQCSDQFMETHELNLLDLVLLLDIEEELTVRVLDQLCECKATVGLAERLQRPASPLLLKTIEADAYLATFVYAKHYFPFYALIGRQTVLFQSLLNRVMQASIASEMIEDALLAFHNHQPGLALTWGDAYIEQLYEMGLVLRKTGHVDFREMDAEYVLPEYDEVIERLRG</sequence>
<proteinExistence type="predicted"/>
<organism evidence="1 2">
    <name type="scientific">Exiguobacterium indicum</name>
    <dbReference type="NCBI Taxonomy" id="296995"/>
    <lineage>
        <taxon>Bacteria</taxon>
        <taxon>Bacillati</taxon>
        <taxon>Bacillota</taxon>
        <taxon>Bacilli</taxon>
        <taxon>Bacillales</taxon>
        <taxon>Bacillales Family XII. Incertae Sedis</taxon>
        <taxon>Exiguobacterium</taxon>
    </lineage>
</organism>
<dbReference type="EMBL" id="LDQV01000002">
    <property type="protein sequence ID" value="KTR28727.1"/>
    <property type="molecule type" value="Genomic_DNA"/>
</dbReference>
<evidence type="ECO:0000313" key="1">
    <source>
        <dbReference type="EMBL" id="KTR28727.1"/>
    </source>
</evidence>
<reference evidence="1 2" key="1">
    <citation type="journal article" date="2016" name="Front. Microbiol.">
        <title>Genomic Resource of Rice Seed Associated Bacteria.</title>
        <authorList>
            <person name="Midha S."/>
            <person name="Bansal K."/>
            <person name="Sharma S."/>
            <person name="Kumar N."/>
            <person name="Patil P.P."/>
            <person name="Chaudhry V."/>
            <person name="Patil P.B."/>
        </authorList>
    </citation>
    <scope>NUCLEOTIDE SEQUENCE [LARGE SCALE GENOMIC DNA]</scope>
    <source>
        <strain evidence="1 2">RSA11</strain>
    </source>
</reference>
<comment type="caution">
    <text evidence="1">The sequence shown here is derived from an EMBL/GenBank/DDBJ whole genome shotgun (WGS) entry which is preliminary data.</text>
</comment>
<dbReference type="Proteomes" id="UP000072605">
    <property type="component" value="Unassembled WGS sequence"/>
</dbReference>
<dbReference type="AlphaFoldDB" id="A0AAW3MK93"/>
<accession>A0AAW3MK93</accession>